<dbReference type="GO" id="GO:0051301">
    <property type="term" value="P:cell division"/>
    <property type="evidence" value="ECO:0007669"/>
    <property type="project" value="TreeGrafter"/>
</dbReference>
<dbReference type="InterPro" id="IPR019734">
    <property type="entry name" value="TPR_rpt"/>
</dbReference>
<dbReference type="InterPro" id="IPR011990">
    <property type="entry name" value="TPR-like_helical_dom_sf"/>
</dbReference>
<dbReference type="SUPFAM" id="SSF48452">
    <property type="entry name" value="TPR-like"/>
    <property type="match status" value="2"/>
</dbReference>
<sequence length="464" mass="53146">MEQNNSYDFEDLSDGLKERAEKFLSDRFSELYFDVDELEILVDHYIAQRRDSDAFALLEYGLKLHPNSSELLVKKAKLLLLQGDIGKASVLLDTLSVDDYEVTMLKMEALVKLNRLSEAVELAENLLKNEEDTEMCSTCLDISSIFIEQDHYDLALSYLKVGKQYCSNNIELLSELAFCLEKVGDVDKAIDVYNDIIDIDPYYADAWFNLAQVFLGQNRYRQALHAYEMCLTIDDSDSLVWLQKGHAHFSLDEFHEAIECYEHCLKDTKDNWQLYLFLAECYDKLGDCDMAIRYNRKVLEAQPSNYDALIALGCCLMEKKQLDEAQDLLSAAVKLRPQASEAWFNMGEVLNFKNQPADAVSYYMRAIELDPKNIDAMIALATTYIDEDKPSEALPVLLRVKAMEPETPRLYLLLAVVYYGLNDSENLLDCLGKMVTSGTEDINIFLNVCPELSEVVKNYIERKK</sequence>
<dbReference type="Gene3D" id="1.25.40.10">
    <property type="entry name" value="Tetratricopeptide repeat domain"/>
    <property type="match status" value="2"/>
</dbReference>
<organism evidence="3 4">
    <name type="scientific">Candidatus Gallipaludibacter merdavium</name>
    <dbReference type="NCBI Taxonomy" id="2840839"/>
    <lineage>
        <taxon>Bacteria</taxon>
        <taxon>Pseudomonadati</taxon>
        <taxon>Bacteroidota</taxon>
        <taxon>Bacteroidia</taxon>
        <taxon>Bacteroidales</taxon>
        <taxon>Candidatus Gallipaludibacter</taxon>
    </lineage>
</organism>
<accession>A0A9D9HUE1</accession>
<feature type="repeat" description="TPR" evidence="1">
    <location>
        <begin position="340"/>
        <end position="373"/>
    </location>
</feature>
<proteinExistence type="predicted"/>
<dbReference type="PANTHER" id="PTHR12558:SF13">
    <property type="entry name" value="CELL DIVISION CYCLE PROTEIN 27 HOMOLOG"/>
    <property type="match status" value="1"/>
</dbReference>
<feature type="repeat" description="TPR" evidence="1">
    <location>
        <begin position="204"/>
        <end position="237"/>
    </location>
</feature>
<keyword evidence="1" id="KW-0802">TPR repeat</keyword>
<evidence type="ECO:0000313" key="4">
    <source>
        <dbReference type="Proteomes" id="UP000823641"/>
    </source>
</evidence>
<dbReference type="Proteomes" id="UP000823641">
    <property type="component" value="Unassembled WGS sequence"/>
</dbReference>
<evidence type="ECO:0000256" key="2">
    <source>
        <dbReference type="SAM" id="Coils"/>
    </source>
</evidence>
<reference evidence="3" key="2">
    <citation type="journal article" date="2021" name="PeerJ">
        <title>Extensive microbial diversity within the chicken gut microbiome revealed by metagenomics and culture.</title>
        <authorList>
            <person name="Gilroy R."/>
            <person name="Ravi A."/>
            <person name="Getino M."/>
            <person name="Pursley I."/>
            <person name="Horton D.L."/>
            <person name="Alikhan N.F."/>
            <person name="Baker D."/>
            <person name="Gharbi K."/>
            <person name="Hall N."/>
            <person name="Watson M."/>
            <person name="Adriaenssens E.M."/>
            <person name="Foster-Nyarko E."/>
            <person name="Jarju S."/>
            <person name="Secka A."/>
            <person name="Antonio M."/>
            <person name="Oren A."/>
            <person name="Chaudhuri R.R."/>
            <person name="La Ragione R."/>
            <person name="Hildebrand F."/>
            <person name="Pallen M.J."/>
        </authorList>
    </citation>
    <scope>NUCLEOTIDE SEQUENCE</scope>
    <source>
        <strain evidence="3">G3-3990</strain>
    </source>
</reference>
<feature type="repeat" description="TPR" evidence="1">
    <location>
        <begin position="306"/>
        <end position="339"/>
    </location>
</feature>
<feature type="repeat" description="TPR" evidence="1">
    <location>
        <begin position="272"/>
        <end position="305"/>
    </location>
</feature>
<dbReference type="EMBL" id="JADIMG010000084">
    <property type="protein sequence ID" value="MBO8460417.1"/>
    <property type="molecule type" value="Genomic_DNA"/>
</dbReference>
<dbReference type="Pfam" id="PF14559">
    <property type="entry name" value="TPR_19"/>
    <property type="match status" value="2"/>
</dbReference>
<dbReference type="SMART" id="SM00028">
    <property type="entry name" value="TPR"/>
    <property type="match status" value="7"/>
</dbReference>
<dbReference type="Pfam" id="PF13424">
    <property type="entry name" value="TPR_12"/>
    <property type="match status" value="1"/>
</dbReference>
<comment type="caution">
    <text evidence="3">The sequence shown here is derived from an EMBL/GenBank/DDBJ whole genome shotgun (WGS) entry which is preliminary data.</text>
</comment>
<dbReference type="PROSITE" id="PS50005">
    <property type="entry name" value="TPR"/>
    <property type="match status" value="6"/>
</dbReference>
<name>A0A9D9HUE1_9BACT</name>
<evidence type="ECO:0000256" key="1">
    <source>
        <dbReference type="PROSITE-ProRule" id="PRU00339"/>
    </source>
</evidence>
<feature type="coiled-coil region" evidence="2">
    <location>
        <begin position="106"/>
        <end position="133"/>
    </location>
</feature>
<keyword evidence="2" id="KW-0175">Coiled coil</keyword>
<feature type="repeat" description="TPR" evidence="1">
    <location>
        <begin position="238"/>
        <end position="271"/>
    </location>
</feature>
<dbReference type="AlphaFoldDB" id="A0A9D9HUE1"/>
<dbReference type="PANTHER" id="PTHR12558">
    <property type="entry name" value="CELL DIVISION CYCLE 16,23,27"/>
    <property type="match status" value="1"/>
</dbReference>
<protein>
    <submittedName>
        <fullName evidence="3">Tetratricopeptide repeat protein</fullName>
    </submittedName>
</protein>
<gene>
    <name evidence="3" type="ORF">IAA73_08815</name>
</gene>
<evidence type="ECO:0000313" key="3">
    <source>
        <dbReference type="EMBL" id="MBO8460417.1"/>
    </source>
</evidence>
<feature type="repeat" description="TPR" evidence="1">
    <location>
        <begin position="170"/>
        <end position="203"/>
    </location>
</feature>
<dbReference type="PROSITE" id="PS50293">
    <property type="entry name" value="TPR_REGION"/>
    <property type="match status" value="1"/>
</dbReference>
<dbReference type="Pfam" id="PF13181">
    <property type="entry name" value="TPR_8"/>
    <property type="match status" value="1"/>
</dbReference>
<reference evidence="3" key="1">
    <citation type="submission" date="2020-10" db="EMBL/GenBank/DDBJ databases">
        <authorList>
            <person name="Gilroy R."/>
        </authorList>
    </citation>
    <scope>NUCLEOTIDE SEQUENCE</scope>
    <source>
        <strain evidence="3">G3-3990</strain>
    </source>
</reference>